<protein>
    <recommendedName>
        <fullName evidence="1">Sm domain-containing protein</fullName>
    </recommendedName>
</protein>
<name>A0A0C9W9S1_9AGAM</name>
<evidence type="ECO:0000313" key="3">
    <source>
        <dbReference type="Proteomes" id="UP000053820"/>
    </source>
</evidence>
<accession>A0A0C9W9S1</accession>
<dbReference type="InterPro" id="IPR034110">
    <property type="entry name" value="LSMD1_Sm"/>
</dbReference>
<evidence type="ECO:0000313" key="2">
    <source>
        <dbReference type="EMBL" id="KIJ60096.1"/>
    </source>
</evidence>
<dbReference type="InterPro" id="IPR001163">
    <property type="entry name" value="Sm_dom_euk/arc"/>
</dbReference>
<keyword evidence="3" id="KW-1185">Reference proteome</keyword>
<proteinExistence type="predicted"/>
<evidence type="ECO:0000259" key="1">
    <source>
        <dbReference type="SMART" id="SM00651"/>
    </source>
</evidence>
<dbReference type="Proteomes" id="UP000053820">
    <property type="component" value="Unassembled WGS sequence"/>
</dbReference>
<gene>
    <name evidence="2" type="ORF">HYDPIDRAFT_117549</name>
</gene>
<dbReference type="EMBL" id="KN839876">
    <property type="protein sequence ID" value="KIJ60096.1"/>
    <property type="molecule type" value="Genomic_DNA"/>
</dbReference>
<dbReference type="GO" id="GO:0031417">
    <property type="term" value="C:NatC complex"/>
    <property type="evidence" value="ECO:0007669"/>
    <property type="project" value="InterPro"/>
</dbReference>
<dbReference type="SUPFAM" id="SSF50182">
    <property type="entry name" value="Sm-like ribonucleoproteins"/>
    <property type="match status" value="1"/>
</dbReference>
<sequence>MSSPPSSDSVSSADSSRDTPAIAAVRELLKETLRIVTSDNRVFLGTFVGTDQLLNILMVNTEEYLLSSEESTGRYVGQVMIPWRLITQVEAPLRSRDEQGRRHNQNGGGLYM</sequence>
<dbReference type="HOGENOM" id="CLU_076902_4_5_1"/>
<dbReference type="InterPro" id="IPR010920">
    <property type="entry name" value="LSM_dom_sf"/>
</dbReference>
<dbReference type="AlphaFoldDB" id="A0A0C9W9S1"/>
<dbReference type="OrthoDB" id="368909at2759"/>
<reference evidence="2 3" key="1">
    <citation type="submission" date="2014-04" db="EMBL/GenBank/DDBJ databases">
        <title>Evolutionary Origins and Diversification of the Mycorrhizal Mutualists.</title>
        <authorList>
            <consortium name="DOE Joint Genome Institute"/>
            <consortium name="Mycorrhizal Genomics Consortium"/>
            <person name="Kohler A."/>
            <person name="Kuo A."/>
            <person name="Nagy L.G."/>
            <person name="Floudas D."/>
            <person name="Copeland A."/>
            <person name="Barry K.W."/>
            <person name="Cichocki N."/>
            <person name="Veneault-Fourrey C."/>
            <person name="LaButti K."/>
            <person name="Lindquist E.A."/>
            <person name="Lipzen A."/>
            <person name="Lundell T."/>
            <person name="Morin E."/>
            <person name="Murat C."/>
            <person name="Riley R."/>
            <person name="Ohm R."/>
            <person name="Sun H."/>
            <person name="Tunlid A."/>
            <person name="Henrissat B."/>
            <person name="Grigoriev I.V."/>
            <person name="Hibbett D.S."/>
            <person name="Martin F."/>
        </authorList>
    </citation>
    <scope>NUCLEOTIDE SEQUENCE [LARGE SCALE GENOMIC DNA]</scope>
    <source>
        <strain evidence="2 3">MD-312</strain>
    </source>
</reference>
<organism evidence="2 3">
    <name type="scientific">Hydnomerulius pinastri MD-312</name>
    <dbReference type="NCBI Taxonomy" id="994086"/>
    <lineage>
        <taxon>Eukaryota</taxon>
        <taxon>Fungi</taxon>
        <taxon>Dikarya</taxon>
        <taxon>Basidiomycota</taxon>
        <taxon>Agaricomycotina</taxon>
        <taxon>Agaricomycetes</taxon>
        <taxon>Agaricomycetidae</taxon>
        <taxon>Boletales</taxon>
        <taxon>Boletales incertae sedis</taxon>
        <taxon>Leucogyrophana</taxon>
    </lineage>
</organism>
<dbReference type="Pfam" id="PF01423">
    <property type="entry name" value="LSM"/>
    <property type="match status" value="1"/>
</dbReference>
<dbReference type="Gene3D" id="2.30.30.100">
    <property type="match status" value="1"/>
</dbReference>
<feature type="domain" description="Sm" evidence="1">
    <location>
        <begin position="23"/>
        <end position="91"/>
    </location>
</feature>
<dbReference type="SMART" id="SM00651">
    <property type="entry name" value="Sm"/>
    <property type="match status" value="1"/>
</dbReference>
<dbReference type="CDD" id="cd06168">
    <property type="entry name" value="LSMD1"/>
    <property type="match status" value="1"/>
</dbReference>